<protein>
    <submittedName>
        <fullName evidence="1">DUF5117 domain-containing protein</fullName>
    </submittedName>
</protein>
<dbReference type="EMBL" id="SRYB01000022">
    <property type="protein sequence ID" value="TGY77645.1"/>
    <property type="molecule type" value="Genomic_DNA"/>
</dbReference>
<organism evidence="1 2">
    <name type="scientific">Lepagella muris</name>
    <dbReference type="NCBI Taxonomy" id="3032870"/>
    <lineage>
        <taxon>Bacteria</taxon>
        <taxon>Pseudomonadati</taxon>
        <taxon>Bacteroidota</taxon>
        <taxon>Bacteroidia</taxon>
        <taxon>Bacteroidales</taxon>
        <taxon>Muribaculaceae</taxon>
        <taxon>Lepagella</taxon>
    </lineage>
</organism>
<proteinExistence type="predicted"/>
<keyword evidence="2" id="KW-1185">Reference proteome</keyword>
<sequence length="882" mass="99661">MKHHLVPLSTILLISAGLMLSPADISAKKKKKVELPKVELKGEAKDSADFHKKIKDSKVSHGLFNTYFDKKGKLIVEIPDSALNHTYLLVNRVNSLSQPTDWAAGQMISSEIIRFTRDDLNVYMQLPQTTSHVPDGDPIKPSFERNFSEPVLKSFKIEHKENGKVYIDATSFFGGNEKSISPIKQPNPLSKLLGGKDGIKGTFYPDGSGVISVKAFPENIEVKSRLAYTTPTATNPYTVVMSRSIVLLPDDPMPVRYKDKRVGFFSEYKNRYSSDEDGSRTYEIISRHRLQPRPEDREAYFAGQLVEPEKKIVFYVDSAFPEKWRGAVKEGIEYWNTAFEAAGFKNAIEARDYPTDDPDFDPDDIRYSCVRYCVTPTANAMGPSYTDPRTGEILGADVIWYHNILNLVHNWRFTQTGAVDPRVRKKVFDDDVMYQSLTYVAAHEIGHCLGLMHNMGASHSFTIDNLRDPAFTQKHGTTPSIMDYARNNFVAQPGDLERGVRLTPPPIGVYDIYAINWGYRLIPGANTPEAEKPVLDRWIAEKADDPMYEFGAQQFLGLIDPTDQTEDLSDDHLKAGDMAISNLKIIMDNFEDWAGEPGENFEPLSDMYKAMASQYLRHIGHVYPYIGGVVFKEIRQGEKPKDGKALAQRSFIPRDKQRAAMKWLLNQARTSDWLVPAELMAKFEEPYEWRPKMQRNIVACLLFSTSLQRIKEGGELDPKTNYTLPEYMDEAIAGIFDATRKGKALDATERNMQQAAIDVMTTYSGLKPKEPKSSKSSALTDGADEALSPVDEFAEMMAISTLPQFPCGYAPTEAELEEGRSFFRILLNQAPLPATELRPMMTSLLRQTRDLYKSKRLSTSDRATRDFYDYQIIAINRTLEGK</sequence>
<name>A0AC61RK96_9BACT</name>
<evidence type="ECO:0000313" key="2">
    <source>
        <dbReference type="Proteomes" id="UP000306319"/>
    </source>
</evidence>
<accession>A0AC61RK96</accession>
<reference evidence="1" key="1">
    <citation type="submission" date="2019-04" db="EMBL/GenBank/DDBJ databases">
        <title>Microbes associate with the intestines of laboratory mice.</title>
        <authorList>
            <person name="Navarre W."/>
            <person name="Wong E."/>
            <person name="Huang K."/>
            <person name="Tropini C."/>
            <person name="Ng K."/>
            <person name="Yu B."/>
        </authorList>
    </citation>
    <scope>NUCLEOTIDE SEQUENCE</scope>
    <source>
        <strain evidence="1">NM04_E33</strain>
    </source>
</reference>
<dbReference type="Proteomes" id="UP000306319">
    <property type="component" value="Unassembled WGS sequence"/>
</dbReference>
<evidence type="ECO:0000313" key="1">
    <source>
        <dbReference type="EMBL" id="TGY77645.1"/>
    </source>
</evidence>
<gene>
    <name evidence="1" type="ORF">E5331_13785</name>
</gene>
<comment type="caution">
    <text evidence="1">The sequence shown here is derived from an EMBL/GenBank/DDBJ whole genome shotgun (WGS) entry which is preliminary data.</text>
</comment>